<sequence length="195" mass="22597">MKNNKFNVIILGKSYVGKTTIFNRYVNGNFCEKFDPTSEDTLSKCVQLDKTNYDVDFIDTFSNCGFHSLIDYLISLSDVFVIVYAINYRESFDEITQIHQNIVNILHKNHKECLPIVICGNKSDLEMDRRVSFDEGQQMANDLNCLFFETSAKNNINVTEALENVMLTYIEKINKENSRINNEMIIEEKIRCTTV</sequence>
<proteinExistence type="inferred from homology"/>
<protein>
    <submittedName>
        <fullName evidence="4">GTP-binding protein Rhes, putative</fullName>
    </submittedName>
</protein>
<dbReference type="RefSeq" id="XP_004261061.1">
    <property type="nucleotide sequence ID" value="XM_004261013.1"/>
</dbReference>
<organism evidence="4 5">
    <name type="scientific">Entamoeba invadens IP1</name>
    <dbReference type="NCBI Taxonomy" id="370355"/>
    <lineage>
        <taxon>Eukaryota</taxon>
        <taxon>Amoebozoa</taxon>
        <taxon>Evosea</taxon>
        <taxon>Archamoebae</taxon>
        <taxon>Mastigamoebida</taxon>
        <taxon>Entamoebidae</taxon>
        <taxon>Entamoeba</taxon>
    </lineage>
</organism>
<dbReference type="Proteomes" id="UP000014680">
    <property type="component" value="Unassembled WGS sequence"/>
</dbReference>
<dbReference type="GO" id="GO:0005525">
    <property type="term" value="F:GTP binding"/>
    <property type="evidence" value="ECO:0007669"/>
    <property type="project" value="UniProtKB-KW"/>
</dbReference>
<dbReference type="PROSITE" id="PS51419">
    <property type="entry name" value="RAB"/>
    <property type="match status" value="1"/>
</dbReference>
<dbReference type="InterPro" id="IPR005225">
    <property type="entry name" value="Small_GTP-bd"/>
</dbReference>
<evidence type="ECO:0000256" key="1">
    <source>
        <dbReference type="ARBA" id="ARBA00010142"/>
    </source>
</evidence>
<evidence type="ECO:0000256" key="2">
    <source>
        <dbReference type="ARBA" id="ARBA00022741"/>
    </source>
</evidence>
<comment type="similarity">
    <text evidence="1">Belongs to the small GTPase superfamily. Rho family.</text>
</comment>
<reference evidence="4 5" key="1">
    <citation type="submission" date="2012-10" db="EMBL/GenBank/DDBJ databases">
        <authorList>
            <person name="Zafar N."/>
            <person name="Inman J."/>
            <person name="Hall N."/>
            <person name="Lorenzi H."/>
            <person name="Caler E."/>
        </authorList>
    </citation>
    <scope>NUCLEOTIDE SEQUENCE [LARGE SCALE GENOMIC DNA]</scope>
    <source>
        <strain evidence="4 5">IP1</strain>
    </source>
</reference>
<name>A0A0A1UFZ0_ENTIV</name>
<dbReference type="SMART" id="SM00174">
    <property type="entry name" value="RHO"/>
    <property type="match status" value="1"/>
</dbReference>
<dbReference type="InterPro" id="IPR020849">
    <property type="entry name" value="Small_GTPase_Ras-type"/>
</dbReference>
<dbReference type="OrthoDB" id="265044at2759"/>
<dbReference type="PANTHER" id="PTHR24070">
    <property type="entry name" value="RAS, DI-RAS, AND RHEB FAMILY MEMBERS OF SMALL GTPASE SUPERFAMILY"/>
    <property type="match status" value="1"/>
</dbReference>
<keyword evidence="3" id="KW-0342">GTP-binding</keyword>
<dbReference type="KEGG" id="eiv:EIN_423410"/>
<dbReference type="Gene3D" id="3.40.50.300">
    <property type="entry name" value="P-loop containing nucleotide triphosphate hydrolases"/>
    <property type="match status" value="1"/>
</dbReference>
<dbReference type="SMART" id="SM00175">
    <property type="entry name" value="RAB"/>
    <property type="match status" value="1"/>
</dbReference>
<evidence type="ECO:0000256" key="3">
    <source>
        <dbReference type="ARBA" id="ARBA00023134"/>
    </source>
</evidence>
<dbReference type="Pfam" id="PF00071">
    <property type="entry name" value="Ras"/>
    <property type="match status" value="1"/>
</dbReference>
<dbReference type="SMART" id="SM00173">
    <property type="entry name" value="RAS"/>
    <property type="match status" value="1"/>
</dbReference>
<dbReference type="GO" id="GO:0003924">
    <property type="term" value="F:GTPase activity"/>
    <property type="evidence" value="ECO:0007669"/>
    <property type="project" value="InterPro"/>
</dbReference>
<keyword evidence="5" id="KW-1185">Reference proteome</keyword>
<dbReference type="OMA" id="LISEMMT"/>
<dbReference type="GeneID" id="14893275"/>
<evidence type="ECO:0000313" key="5">
    <source>
        <dbReference type="Proteomes" id="UP000014680"/>
    </source>
</evidence>
<accession>A0A0A1UFZ0</accession>
<dbReference type="InterPro" id="IPR027417">
    <property type="entry name" value="P-loop_NTPase"/>
</dbReference>
<dbReference type="NCBIfam" id="TIGR00231">
    <property type="entry name" value="small_GTP"/>
    <property type="match status" value="1"/>
</dbReference>
<dbReference type="VEuPathDB" id="AmoebaDB:EIN_423410"/>
<dbReference type="GO" id="GO:0007165">
    <property type="term" value="P:signal transduction"/>
    <property type="evidence" value="ECO:0007669"/>
    <property type="project" value="InterPro"/>
</dbReference>
<dbReference type="GO" id="GO:0016020">
    <property type="term" value="C:membrane"/>
    <property type="evidence" value="ECO:0007669"/>
    <property type="project" value="InterPro"/>
</dbReference>
<gene>
    <name evidence="4" type="ORF">EIN_423410</name>
</gene>
<dbReference type="AlphaFoldDB" id="A0A0A1UFZ0"/>
<dbReference type="PROSITE" id="PS51421">
    <property type="entry name" value="RAS"/>
    <property type="match status" value="1"/>
</dbReference>
<dbReference type="PROSITE" id="PS51420">
    <property type="entry name" value="RHO"/>
    <property type="match status" value="1"/>
</dbReference>
<dbReference type="InterPro" id="IPR001806">
    <property type="entry name" value="Small_GTPase"/>
</dbReference>
<dbReference type="PRINTS" id="PR00449">
    <property type="entry name" value="RASTRNSFRMNG"/>
</dbReference>
<dbReference type="EMBL" id="KB206245">
    <property type="protein sequence ID" value="ELP94290.1"/>
    <property type="molecule type" value="Genomic_DNA"/>
</dbReference>
<keyword evidence="2" id="KW-0547">Nucleotide-binding</keyword>
<dbReference type="SUPFAM" id="SSF52540">
    <property type="entry name" value="P-loop containing nucleoside triphosphate hydrolases"/>
    <property type="match status" value="1"/>
</dbReference>
<evidence type="ECO:0000313" key="4">
    <source>
        <dbReference type="EMBL" id="ELP94290.1"/>
    </source>
</evidence>